<evidence type="ECO:0000313" key="2">
    <source>
        <dbReference type="Proteomes" id="UP001301140"/>
    </source>
</evidence>
<organism evidence="1 2">
    <name type="scientific">Marinimicrococcus flavescens</name>
    <dbReference type="NCBI Taxonomy" id="3031815"/>
    <lineage>
        <taxon>Bacteria</taxon>
        <taxon>Pseudomonadati</taxon>
        <taxon>Pseudomonadota</taxon>
        <taxon>Alphaproteobacteria</taxon>
        <taxon>Geminicoccales</taxon>
        <taxon>Geminicoccaceae</taxon>
        <taxon>Marinimicrococcus</taxon>
    </lineage>
</organism>
<evidence type="ECO:0000313" key="1">
    <source>
        <dbReference type="EMBL" id="MDF1585195.1"/>
    </source>
</evidence>
<sequence>MAFALAAFYVLSVGAAYRAGLSQNAVEIGRLLADLEDQREVGRKTSVQLAALEQKLERERAAAASPPPVTAEDLPPPIRPLALLVQRKLAAGVEPARIAQAIDPLARERSCAPGTETRRLLLATPISRDSGAARFAAGPFEITGKGVSVRDAQGRAEAWFDPAQPVELALRGPGGAADSVAGVLPLEHGVVLDGKEYLFRAEASRRRGFVELYLQVCDYP</sequence>
<comment type="caution">
    <text evidence="1">The sequence shown here is derived from an EMBL/GenBank/DDBJ whole genome shotgun (WGS) entry which is preliminary data.</text>
</comment>
<reference evidence="1 2" key="1">
    <citation type="submission" date="2023-03" db="EMBL/GenBank/DDBJ databases">
        <title>YIM 152171 draft genome.</title>
        <authorList>
            <person name="Yang Z."/>
        </authorList>
    </citation>
    <scope>NUCLEOTIDE SEQUENCE [LARGE SCALE GENOMIC DNA]</scope>
    <source>
        <strain evidence="1 2">YIM 152171</strain>
    </source>
</reference>
<protein>
    <submittedName>
        <fullName evidence="1">Uncharacterized protein</fullName>
    </submittedName>
</protein>
<gene>
    <name evidence="1" type="ORF">PZ740_02210</name>
</gene>
<dbReference type="RefSeq" id="WP_327787608.1">
    <property type="nucleotide sequence ID" value="NZ_JARGEQ010000013.1"/>
</dbReference>
<proteinExistence type="predicted"/>
<dbReference type="AlphaFoldDB" id="A0AAP3XQM8"/>
<dbReference type="Proteomes" id="UP001301140">
    <property type="component" value="Unassembled WGS sequence"/>
</dbReference>
<name>A0AAP3XQM8_9PROT</name>
<keyword evidence="2" id="KW-1185">Reference proteome</keyword>
<accession>A0AAP3XQM8</accession>
<dbReference type="EMBL" id="JARGEQ010000013">
    <property type="protein sequence ID" value="MDF1585195.1"/>
    <property type="molecule type" value="Genomic_DNA"/>
</dbReference>